<comment type="caution">
    <text evidence="1">The sequence shown here is derived from an EMBL/GenBank/DDBJ whole genome shotgun (WGS) entry which is preliminary data.</text>
</comment>
<sequence length="11" mass="1438">MSWMRQRNMPT</sequence>
<organism evidence="1 2">
    <name type="scientific">Bambusicola thoracicus</name>
    <name type="common">Chinese bamboo-partridge</name>
    <name type="synonym">Perdix thoracica</name>
    <dbReference type="NCBI Taxonomy" id="9083"/>
    <lineage>
        <taxon>Eukaryota</taxon>
        <taxon>Metazoa</taxon>
        <taxon>Chordata</taxon>
        <taxon>Craniata</taxon>
        <taxon>Vertebrata</taxon>
        <taxon>Euteleostomi</taxon>
        <taxon>Archelosauria</taxon>
        <taxon>Archosauria</taxon>
        <taxon>Dinosauria</taxon>
        <taxon>Saurischia</taxon>
        <taxon>Theropoda</taxon>
        <taxon>Coelurosauria</taxon>
        <taxon>Aves</taxon>
        <taxon>Neognathae</taxon>
        <taxon>Galloanserae</taxon>
        <taxon>Galliformes</taxon>
        <taxon>Phasianidae</taxon>
        <taxon>Perdicinae</taxon>
        <taxon>Bambusicola</taxon>
    </lineage>
</organism>
<gene>
    <name evidence="1" type="ORF">CIB84_010261</name>
</gene>
<dbReference type="EMBL" id="PPHD01031036">
    <property type="protein sequence ID" value="POI25990.1"/>
    <property type="molecule type" value="Genomic_DNA"/>
</dbReference>
<protein>
    <submittedName>
        <fullName evidence="1">Uncharacterized protein</fullName>
    </submittedName>
</protein>
<proteinExistence type="predicted"/>
<evidence type="ECO:0000313" key="1">
    <source>
        <dbReference type="EMBL" id="POI25990.1"/>
    </source>
</evidence>
<accession>A0A2P4SPE9</accession>
<reference evidence="1 2" key="1">
    <citation type="submission" date="2018-01" db="EMBL/GenBank/DDBJ databases">
        <title>Comparison of the Chinese Bamboo Partridge and Red Junglefowl genome sequences highlights the importance of demography in genome evolution.</title>
        <authorList>
            <person name="Tiley G.P."/>
            <person name="Kimball R.T."/>
            <person name="Braun E.L."/>
            <person name="Burleigh J.G."/>
        </authorList>
    </citation>
    <scope>NUCLEOTIDE SEQUENCE [LARGE SCALE GENOMIC DNA]</scope>
    <source>
        <strain evidence="1">RTK389</strain>
        <tissue evidence="1">Blood</tissue>
    </source>
</reference>
<evidence type="ECO:0000313" key="2">
    <source>
        <dbReference type="Proteomes" id="UP000237246"/>
    </source>
</evidence>
<name>A0A2P4SPE9_BAMTH</name>
<dbReference type="Proteomes" id="UP000237246">
    <property type="component" value="Unassembled WGS sequence"/>
</dbReference>
<keyword evidence="2" id="KW-1185">Reference proteome</keyword>